<dbReference type="AlphaFoldDB" id="A0A016WWK5"/>
<organism evidence="2 3">
    <name type="scientific">Ancylostoma ceylanicum</name>
    <dbReference type="NCBI Taxonomy" id="53326"/>
    <lineage>
        <taxon>Eukaryota</taxon>
        <taxon>Metazoa</taxon>
        <taxon>Ecdysozoa</taxon>
        <taxon>Nematoda</taxon>
        <taxon>Chromadorea</taxon>
        <taxon>Rhabditida</taxon>
        <taxon>Rhabditina</taxon>
        <taxon>Rhabditomorpha</taxon>
        <taxon>Strongyloidea</taxon>
        <taxon>Ancylostomatidae</taxon>
        <taxon>Ancylostomatinae</taxon>
        <taxon>Ancylostoma</taxon>
    </lineage>
</organism>
<reference evidence="3" key="1">
    <citation type="journal article" date="2015" name="Nat. Genet.">
        <title>The genome and transcriptome of the zoonotic hookworm Ancylostoma ceylanicum identify infection-specific gene families.</title>
        <authorList>
            <person name="Schwarz E.M."/>
            <person name="Hu Y."/>
            <person name="Antoshechkin I."/>
            <person name="Miller M.M."/>
            <person name="Sternberg P.W."/>
            <person name="Aroian R.V."/>
        </authorList>
    </citation>
    <scope>NUCLEOTIDE SEQUENCE</scope>
    <source>
        <strain evidence="3">HY135</strain>
    </source>
</reference>
<accession>A0A016WWK5</accession>
<dbReference type="OrthoDB" id="10468689at2759"/>
<dbReference type="Proteomes" id="UP000024635">
    <property type="component" value="Unassembled WGS sequence"/>
</dbReference>
<evidence type="ECO:0000256" key="1">
    <source>
        <dbReference type="SAM" id="Phobius"/>
    </source>
</evidence>
<comment type="caution">
    <text evidence="2">The sequence shown here is derived from an EMBL/GenBank/DDBJ whole genome shotgun (WGS) entry which is preliminary data.</text>
</comment>
<evidence type="ECO:0000313" key="3">
    <source>
        <dbReference type="Proteomes" id="UP000024635"/>
    </source>
</evidence>
<keyword evidence="3" id="KW-1185">Reference proteome</keyword>
<name>A0A016WWK5_9BILA</name>
<keyword evidence="1" id="KW-1133">Transmembrane helix</keyword>
<evidence type="ECO:0000313" key="2">
    <source>
        <dbReference type="EMBL" id="EYC43632.1"/>
    </source>
</evidence>
<gene>
    <name evidence="2" type="primary">Acey_s0487.g2350</name>
    <name evidence="2" type="ORF">Y032_0487g2350</name>
</gene>
<sequence length="95" mass="11654">MGKEHNITDSWTWTATPISMESEQLAEPKQILAKHDWFWIIFVINFFIALHLCVLLLLWFVWKRWRRSRRRQTRIDELEADILRRYPMLGPMQVQ</sequence>
<dbReference type="EMBL" id="JARK01000087">
    <property type="protein sequence ID" value="EYC43632.1"/>
    <property type="molecule type" value="Genomic_DNA"/>
</dbReference>
<keyword evidence="1" id="KW-0812">Transmembrane</keyword>
<protein>
    <submittedName>
        <fullName evidence="2">Uncharacterized protein</fullName>
    </submittedName>
</protein>
<proteinExistence type="predicted"/>
<feature type="transmembrane region" description="Helical" evidence="1">
    <location>
        <begin position="37"/>
        <end position="62"/>
    </location>
</feature>
<keyword evidence="1" id="KW-0472">Membrane</keyword>